<dbReference type="Proteomes" id="UP001427805">
    <property type="component" value="Unassembled WGS sequence"/>
</dbReference>
<proteinExistence type="predicted"/>
<reference evidence="3 4" key="1">
    <citation type="submission" date="2024-05" db="EMBL/GenBank/DDBJ databases">
        <title>Sphingomonas sp. HF-S3 16S ribosomal RNA gene Genome sequencing and assembly.</title>
        <authorList>
            <person name="Lee H."/>
        </authorList>
    </citation>
    <scope>NUCLEOTIDE SEQUENCE [LARGE SCALE GENOMIC DNA]</scope>
    <source>
        <strain evidence="3 4">HF-S3</strain>
    </source>
</reference>
<organism evidence="3 4">
    <name type="scientific">Sphingomonas rustica</name>
    <dbReference type="NCBI Taxonomy" id="3103142"/>
    <lineage>
        <taxon>Bacteria</taxon>
        <taxon>Pseudomonadati</taxon>
        <taxon>Pseudomonadota</taxon>
        <taxon>Alphaproteobacteria</taxon>
        <taxon>Sphingomonadales</taxon>
        <taxon>Sphingomonadaceae</taxon>
        <taxon>Sphingomonas</taxon>
    </lineage>
</organism>
<feature type="signal peptide" evidence="1">
    <location>
        <begin position="1"/>
        <end position="20"/>
    </location>
</feature>
<dbReference type="Gene3D" id="2.40.128.270">
    <property type="match status" value="1"/>
</dbReference>
<dbReference type="PANTHER" id="PTHR35535">
    <property type="entry name" value="HEAT SHOCK PROTEIN HSLJ"/>
    <property type="match status" value="1"/>
</dbReference>
<keyword evidence="4" id="KW-1185">Reference proteome</keyword>
<evidence type="ECO:0000313" key="4">
    <source>
        <dbReference type="Proteomes" id="UP001427805"/>
    </source>
</evidence>
<sequence length="235" mass="24999">MRLLMTAAIALSALAAPALAQPAAPYKALGTEPFWSLSIDKRTMRFEAPGRPTVTVPTPRPINGFAGEIYRTRRVDVNIVHKGCGDGMSDRSFPDTVTVRVDGRSFSGCGGTPIGGEQRSVLDGDWAVESISGGVVPRNADVRVSFREGRLSGNSGCNSMNGSFRLERGFLTTGPIATTRRACIGRAAQVQERNLLALLGERLSVSRNRGGKLVLTGRGGKRLVLAPARGGPRPR</sequence>
<dbReference type="InterPro" id="IPR053147">
    <property type="entry name" value="Hsp_HslJ-like"/>
</dbReference>
<protein>
    <submittedName>
        <fullName evidence="3">META domain-containing protein</fullName>
    </submittedName>
</protein>
<dbReference type="EMBL" id="JBDIZK010000003">
    <property type="protein sequence ID" value="MEN3746908.1"/>
    <property type="molecule type" value="Genomic_DNA"/>
</dbReference>
<accession>A0ABV0B7D4</accession>
<gene>
    <name evidence="3" type="ORF">TPR58_07000</name>
</gene>
<keyword evidence="1" id="KW-0732">Signal</keyword>
<feature type="chain" id="PRO_5046435245" evidence="1">
    <location>
        <begin position="21"/>
        <end position="235"/>
    </location>
</feature>
<evidence type="ECO:0000259" key="2">
    <source>
        <dbReference type="Pfam" id="PF03724"/>
    </source>
</evidence>
<dbReference type="InterPro" id="IPR005184">
    <property type="entry name" value="DUF306_Meta_HslJ"/>
</dbReference>
<dbReference type="InterPro" id="IPR038670">
    <property type="entry name" value="HslJ-like_sf"/>
</dbReference>
<comment type="caution">
    <text evidence="3">The sequence shown here is derived from an EMBL/GenBank/DDBJ whole genome shotgun (WGS) entry which is preliminary data.</text>
</comment>
<evidence type="ECO:0000256" key="1">
    <source>
        <dbReference type="SAM" id="SignalP"/>
    </source>
</evidence>
<evidence type="ECO:0000313" key="3">
    <source>
        <dbReference type="EMBL" id="MEN3746908.1"/>
    </source>
</evidence>
<name>A0ABV0B7D4_9SPHN</name>
<dbReference type="RefSeq" id="WP_346245899.1">
    <property type="nucleotide sequence ID" value="NZ_JBDIZK010000003.1"/>
</dbReference>
<feature type="domain" description="DUF306" evidence="2">
    <location>
        <begin position="123"/>
        <end position="224"/>
    </location>
</feature>
<dbReference type="PANTHER" id="PTHR35535:SF1">
    <property type="entry name" value="HEAT SHOCK PROTEIN HSLJ"/>
    <property type="match status" value="1"/>
</dbReference>
<dbReference type="Pfam" id="PF03724">
    <property type="entry name" value="META"/>
    <property type="match status" value="1"/>
</dbReference>